<dbReference type="Pfam" id="PF00496">
    <property type="entry name" value="SBP_bac_5"/>
    <property type="match status" value="1"/>
</dbReference>
<feature type="domain" description="Solute-binding protein family 5" evidence="4">
    <location>
        <begin position="94"/>
        <end position="452"/>
    </location>
</feature>
<dbReference type="GO" id="GO:1904680">
    <property type="term" value="F:peptide transmembrane transporter activity"/>
    <property type="evidence" value="ECO:0007669"/>
    <property type="project" value="TreeGrafter"/>
</dbReference>
<name>A0A1R0F8S8_9HYPH</name>
<comment type="caution">
    <text evidence="5">The sequence shown here is derived from an EMBL/GenBank/DDBJ whole genome shotgun (WGS) entry which is preliminary data.</text>
</comment>
<dbReference type="GO" id="GO:0043190">
    <property type="term" value="C:ATP-binding cassette (ABC) transporter complex"/>
    <property type="evidence" value="ECO:0007669"/>
    <property type="project" value="InterPro"/>
</dbReference>
<dbReference type="InterPro" id="IPR000914">
    <property type="entry name" value="SBP_5_dom"/>
</dbReference>
<dbReference type="GO" id="GO:0030288">
    <property type="term" value="C:outer membrane-bounded periplasmic space"/>
    <property type="evidence" value="ECO:0007669"/>
    <property type="project" value="UniProtKB-ARBA"/>
</dbReference>
<dbReference type="InterPro" id="IPR030678">
    <property type="entry name" value="Peptide/Ni-bd"/>
</dbReference>
<reference evidence="5 6" key="1">
    <citation type="submission" date="2016-12" db="EMBL/GenBank/DDBJ databases">
        <title>Comparative genomics of Bartonella apis.</title>
        <authorList>
            <person name="Engel P."/>
        </authorList>
    </citation>
    <scope>NUCLEOTIDE SEQUENCE [LARGE SCALE GENOMIC DNA]</scope>
    <source>
        <strain evidence="5 6">PEB0149</strain>
    </source>
</reference>
<accession>A0A1R0F8S8</accession>
<dbReference type="EMBL" id="LXYT01000002">
    <property type="protein sequence ID" value="OLY43383.1"/>
    <property type="molecule type" value="Genomic_DNA"/>
</dbReference>
<evidence type="ECO:0000256" key="2">
    <source>
        <dbReference type="ARBA" id="ARBA00005695"/>
    </source>
</evidence>
<organism evidence="5 6">
    <name type="scientific">Bartonella apis</name>
    <dbReference type="NCBI Taxonomy" id="1686310"/>
    <lineage>
        <taxon>Bacteria</taxon>
        <taxon>Pseudomonadati</taxon>
        <taxon>Pseudomonadota</taxon>
        <taxon>Alphaproteobacteria</taxon>
        <taxon>Hyphomicrobiales</taxon>
        <taxon>Bartonellaceae</taxon>
        <taxon>Bartonella</taxon>
    </lineage>
</organism>
<evidence type="ECO:0000313" key="6">
    <source>
        <dbReference type="Proteomes" id="UP000187344"/>
    </source>
</evidence>
<dbReference type="PANTHER" id="PTHR30290:SF38">
    <property type="entry name" value="D,D-DIPEPTIDE-BINDING PERIPLASMIC PROTEIN DDPA-RELATED"/>
    <property type="match status" value="1"/>
</dbReference>
<dbReference type="SUPFAM" id="SSF53850">
    <property type="entry name" value="Periplasmic binding protein-like II"/>
    <property type="match status" value="1"/>
</dbReference>
<dbReference type="AlphaFoldDB" id="A0A1R0F8S8"/>
<evidence type="ECO:0000259" key="4">
    <source>
        <dbReference type="Pfam" id="PF00496"/>
    </source>
</evidence>
<dbReference type="GO" id="GO:0015833">
    <property type="term" value="P:peptide transport"/>
    <property type="evidence" value="ECO:0007669"/>
    <property type="project" value="TreeGrafter"/>
</dbReference>
<dbReference type="Gene3D" id="3.10.105.10">
    <property type="entry name" value="Dipeptide-binding Protein, Domain 3"/>
    <property type="match status" value="1"/>
</dbReference>
<sequence>MKRLNDFSRLTGKSVLLLKTATRYLLACLLSGCGIFLLCAPALLCTPAIASELKIALQDDPDNLDPALAKTFSGRLVYTAMCDKLIDISRDADFVPELAQSWSFSDDGKTLKLHLRKDVIFHDGTPFNADAAIYSLKRAMSFSHSVRENELSSVSGIEATGPFEVTIKLKYPDAALLSHLADRAGVMVSPKAAREMGSDFGLKPVCAGPFRFVEHVPHDRIVLEKFDRYWNSQEIKLDRVTFLSIEDPSVRFSNLRAGIVDMTDRLSSGDFAKAKTVSRLQTERMASEAYIALTINIANGSRAATPLGQQKLLRQAFSLAIDRASIRDNVYGGAMVVGNQPWAPDTIWFNSGYPVPPRNLEKARELIQQAGFANQKIDVQISHSNEPTVVQAMQAIKLMADEAGFNVSLHPKEETKLAADNSQGNFEVSAQKWSGRIDPDGNVYWFVTCEGGDNIGKYCNPDLDKKLSAARETLDPAERADLYHYVASVLQEDMPIIYLGHPDYIYAYTKKLHGFHPYPDGMIRFSNMYKD</sequence>
<evidence type="ECO:0000256" key="3">
    <source>
        <dbReference type="ARBA" id="ARBA00022729"/>
    </source>
</evidence>
<keyword evidence="6" id="KW-1185">Reference proteome</keyword>
<evidence type="ECO:0000256" key="1">
    <source>
        <dbReference type="ARBA" id="ARBA00004418"/>
    </source>
</evidence>
<comment type="subcellular location">
    <subcellularLocation>
        <location evidence="1">Periplasm</location>
    </subcellularLocation>
</comment>
<dbReference type="Gene3D" id="3.40.190.10">
    <property type="entry name" value="Periplasmic binding protein-like II"/>
    <property type="match status" value="1"/>
</dbReference>
<evidence type="ECO:0000313" key="5">
    <source>
        <dbReference type="EMBL" id="OLY43383.1"/>
    </source>
</evidence>
<dbReference type="Gene3D" id="3.90.76.10">
    <property type="entry name" value="Dipeptide-binding Protein, Domain 1"/>
    <property type="match status" value="1"/>
</dbReference>
<dbReference type="PIRSF" id="PIRSF002741">
    <property type="entry name" value="MppA"/>
    <property type="match status" value="1"/>
</dbReference>
<comment type="similarity">
    <text evidence="2">Belongs to the bacterial solute-binding protein 5 family.</text>
</comment>
<dbReference type="Proteomes" id="UP000187344">
    <property type="component" value="Unassembled WGS sequence"/>
</dbReference>
<dbReference type="InterPro" id="IPR039424">
    <property type="entry name" value="SBP_5"/>
</dbReference>
<protein>
    <submittedName>
        <fullName evidence="5">Peptide/nickel transport system substrate-binding protein</fullName>
    </submittedName>
</protein>
<gene>
    <name evidence="5" type="ORF">PEB0149_008090</name>
</gene>
<dbReference type="RefSeq" id="WP_225868524.1">
    <property type="nucleotide sequence ID" value="NZ_CALYQA010000001.1"/>
</dbReference>
<keyword evidence="3" id="KW-0732">Signal</keyword>
<proteinExistence type="inferred from homology"/>
<dbReference type="PANTHER" id="PTHR30290">
    <property type="entry name" value="PERIPLASMIC BINDING COMPONENT OF ABC TRANSPORTER"/>
    <property type="match status" value="1"/>
</dbReference>